<accession>A0A0F9D3C6</accession>
<dbReference type="EMBL" id="LAZR01030630">
    <property type="protein sequence ID" value="KKL56039.1"/>
    <property type="molecule type" value="Genomic_DNA"/>
</dbReference>
<proteinExistence type="predicted"/>
<feature type="non-terminal residue" evidence="1">
    <location>
        <position position="1"/>
    </location>
</feature>
<name>A0A0F9D3C6_9ZZZZ</name>
<comment type="caution">
    <text evidence="1">The sequence shown here is derived from an EMBL/GenBank/DDBJ whole genome shotgun (WGS) entry which is preliminary data.</text>
</comment>
<protein>
    <submittedName>
        <fullName evidence="1">Uncharacterized protein</fullName>
    </submittedName>
</protein>
<reference evidence="1" key="1">
    <citation type="journal article" date="2015" name="Nature">
        <title>Complex archaea that bridge the gap between prokaryotes and eukaryotes.</title>
        <authorList>
            <person name="Spang A."/>
            <person name="Saw J.H."/>
            <person name="Jorgensen S.L."/>
            <person name="Zaremba-Niedzwiedzka K."/>
            <person name="Martijn J."/>
            <person name="Lind A.E."/>
            <person name="van Eijk R."/>
            <person name="Schleper C."/>
            <person name="Guy L."/>
            <person name="Ettema T.J."/>
        </authorList>
    </citation>
    <scope>NUCLEOTIDE SEQUENCE</scope>
</reference>
<sequence length="186" mass="19291">LAHPDAWRRAIAQHYGLKDAGLDIGPAHAGDPGDAAAMPQDAFCLVVAGAVLADADTAGTLHELAEASLPVAGTDTDPDTALQHIAVSPRVLTRMAQDRPGAGSGTELDMKAGSGATSAAVTDSHARDDMAALAADIRERDAQMANLLHVLQAERGMVAALLGSTSWRITAPLRGVRRGLLRLRPR</sequence>
<evidence type="ECO:0000313" key="1">
    <source>
        <dbReference type="EMBL" id="KKL56039.1"/>
    </source>
</evidence>
<dbReference type="AlphaFoldDB" id="A0A0F9D3C6"/>
<gene>
    <name evidence="1" type="ORF">LCGC14_2249420</name>
</gene>
<organism evidence="1">
    <name type="scientific">marine sediment metagenome</name>
    <dbReference type="NCBI Taxonomy" id="412755"/>
    <lineage>
        <taxon>unclassified sequences</taxon>
        <taxon>metagenomes</taxon>
        <taxon>ecological metagenomes</taxon>
    </lineage>
</organism>